<evidence type="ECO:0000259" key="4">
    <source>
        <dbReference type="PROSITE" id="PS51094"/>
    </source>
</evidence>
<dbReference type="InterPro" id="IPR016152">
    <property type="entry name" value="PTrfase/Anion_transptr"/>
</dbReference>
<dbReference type="PANTHER" id="PTHR30185">
    <property type="entry name" value="CRYPTIC BETA-GLUCOSIDE BGL OPERON ANTITERMINATOR"/>
    <property type="match status" value="1"/>
</dbReference>
<keyword evidence="7" id="KW-1185">Reference proteome</keyword>
<evidence type="ECO:0000313" key="7">
    <source>
        <dbReference type="Proteomes" id="UP000652477"/>
    </source>
</evidence>
<keyword evidence="3" id="KW-0804">Transcription</keyword>
<dbReference type="Pfam" id="PF00874">
    <property type="entry name" value="PRD"/>
    <property type="match status" value="2"/>
</dbReference>
<dbReference type="RefSeq" id="WP_186875303.1">
    <property type="nucleotide sequence ID" value="NZ_JACOPF010000001.1"/>
</dbReference>
<keyword evidence="1" id="KW-0677">Repeat</keyword>
<feature type="domain" description="PTS EIIA type-2" evidence="4">
    <location>
        <begin position="552"/>
        <end position="695"/>
    </location>
</feature>
<dbReference type="CDD" id="cd05568">
    <property type="entry name" value="PTS_IIB_bgl_like"/>
    <property type="match status" value="1"/>
</dbReference>
<protein>
    <submittedName>
        <fullName evidence="6">Transcription antiterminator</fullName>
    </submittedName>
</protein>
<dbReference type="AlphaFoldDB" id="A0A923LIM5"/>
<gene>
    <name evidence="6" type="ORF">H8S37_07135</name>
</gene>
<accession>A0A923LIM5</accession>
<evidence type="ECO:0000313" key="6">
    <source>
        <dbReference type="EMBL" id="MBC5688704.1"/>
    </source>
</evidence>
<dbReference type="Pfam" id="PF00359">
    <property type="entry name" value="PTS_EIIA_2"/>
    <property type="match status" value="1"/>
</dbReference>
<dbReference type="InterPro" id="IPR011608">
    <property type="entry name" value="PRD"/>
</dbReference>
<dbReference type="Proteomes" id="UP000652477">
    <property type="component" value="Unassembled WGS sequence"/>
</dbReference>
<comment type="caution">
    <text evidence="6">The sequence shown here is derived from an EMBL/GenBank/DDBJ whole genome shotgun (WGS) entry which is preliminary data.</text>
</comment>
<dbReference type="GO" id="GO:0006355">
    <property type="term" value="P:regulation of DNA-templated transcription"/>
    <property type="evidence" value="ECO:0007669"/>
    <property type="project" value="InterPro"/>
</dbReference>
<dbReference type="CDD" id="cd00211">
    <property type="entry name" value="PTS_IIA_fru"/>
    <property type="match status" value="1"/>
</dbReference>
<reference evidence="6" key="1">
    <citation type="submission" date="2020-08" db="EMBL/GenBank/DDBJ databases">
        <title>Genome public.</title>
        <authorList>
            <person name="Liu C."/>
            <person name="Sun Q."/>
        </authorList>
    </citation>
    <scope>NUCLEOTIDE SEQUENCE</scope>
    <source>
        <strain evidence="6">NSJ-55</strain>
    </source>
</reference>
<evidence type="ECO:0000256" key="1">
    <source>
        <dbReference type="ARBA" id="ARBA00022737"/>
    </source>
</evidence>
<dbReference type="Gene3D" id="3.40.930.10">
    <property type="entry name" value="Mannitol-specific EII, Chain A"/>
    <property type="match status" value="1"/>
</dbReference>
<dbReference type="PROSITE" id="PS51372">
    <property type="entry name" value="PRD_2"/>
    <property type="match status" value="2"/>
</dbReference>
<feature type="domain" description="PRD" evidence="5">
    <location>
        <begin position="296"/>
        <end position="403"/>
    </location>
</feature>
<dbReference type="InterPro" id="IPR050661">
    <property type="entry name" value="BglG_antiterminators"/>
</dbReference>
<dbReference type="InterPro" id="IPR036634">
    <property type="entry name" value="PRD_sf"/>
</dbReference>
<dbReference type="InterPro" id="IPR002178">
    <property type="entry name" value="PTS_EIIA_type-2_dom"/>
</dbReference>
<dbReference type="PROSITE" id="PS51094">
    <property type="entry name" value="PTS_EIIA_TYPE_2"/>
    <property type="match status" value="1"/>
</dbReference>
<name>A0A923LIM5_9FIRM</name>
<keyword evidence="2" id="KW-0805">Transcription regulation</keyword>
<evidence type="ECO:0000256" key="2">
    <source>
        <dbReference type="ARBA" id="ARBA00023015"/>
    </source>
</evidence>
<evidence type="ECO:0000256" key="3">
    <source>
        <dbReference type="ARBA" id="ARBA00023163"/>
    </source>
</evidence>
<dbReference type="Gene3D" id="1.10.1790.10">
    <property type="entry name" value="PRD domain"/>
    <property type="match status" value="2"/>
</dbReference>
<dbReference type="EMBL" id="JACOPF010000001">
    <property type="protein sequence ID" value="MBC5688704.1"/>
    <property type="molecule type" value="Genomic_DNA"/>
</dbReference>
<dbReference type="SUPFAM" id="SSF63520">
    <property type="entry name" value="PTS-regulatory domain, PRD"/>
    <property type="match status" value="2"/>
</dbReference>
<proteinExistence type="predicted"/>
<dbReference type="PANTHER" id="PTHR30185:SF18">
    <property type="entry name" value="TRANSCRIPTIONAL REGULATOR MTLR"/>
    <property type="match status" value="1"/>
</dbReference>
<dbReference type="PROSITE" id="PS00372">
    <property type="entry name" value="PTS_EIIA_TYPE_2_HIS"/>
    <property type="match status" value="1"/>
</dbReference>
<feature type="domain" description="PRD" evidence="5">
    <location>
        <begin position="187"/>
        <end position="292"/>
    </location>
</feature>
<evidence type="ECO:0000259" key="5">
    <source>
        <dbReference type="PROSITE" id="PS51372"/>
    </source>
</evidence>
<sequence>MNIRQKYELKMLADEGRVDMEKIAELFSINLRTVRYDMQILNEYLQQEIKEEPISVRNKAAYVKEELQSRLIRITEVNGKDFYADRLNGEERMLLILFDLCWSSGYSTIQNFVDKYFVSRATVNKDITAVKNYCAKNRINFKSCRGKGICVEADEIERRRYMARIIRDFTSLKSKDETHIVSAYSQWFDAKDLERIKEIVVEMEEKFCTFLSDVAYEALAIHIALSIERFRANSRYDSLEQKQETKRDSIQYKMALEIVHRINAVFQIQLPDTEIHYVALHIGAKSSAVIKKEAPLGDATLEYYCIRMIASVGRQTGYDLTGDERLYESLLQHINVCVYRKKSGMLLENPLKEELINSYPRLYEIICQVLREELDTDIIVKSEDEIAYILLHFATAIDRRQQNANRLADVVVVCATGSGTAELVVAGLRRNIRLHIVGTVAEHRLESFLRKQETDLIISTVPLGRQYSYVRVSPLLRREDIVRIGKKLLDLGFDIEKPVYNSAQISDTAIHLEYLLQNYAGKEQEEMLVSKIRALSENRKTKKGEKRYMLSELLNEQSIRLDIECMDWKDSVQKSGEVLIQKGDITQEYIQAVLDNVTEAGPYIVIAKGVALPHATNKVGVLRTSMCFVRLATPVCFGNQSNDPVKFIFMLATVDSDSHLGALQDLAEFLDREEFMAVLEKAEKPADVIEYIKSNESSV</sequence>
<dbReference type="SUPFAM" id="SSF55804">
    <property type="entry name" value="Phoshotransferase/anion transport protein"/>
    <property type="match status" value="1"/>
</dbReference>
<organism evidence="6 7">
    <name type="scientific">Mediterraneibacter hominis</name>
    <dbReference type="NCBI Taxonomy" id="2763054"/>
    <lineage>
        <taxon>Bacteria</taxon>
        <taxon>Bacillati</taxon>
        <taxon>Bacillota</taxon>
        <taxon>Clostridia</taxon>
        <taxon>Lachnospirales</taxon>
        <taxon>Lachnospiraceae</taxon>
        <taxon>Mediterraneibacter</taxon>
    </lineage>
</organism>